<proteinExistence type="predicted"/>
<sequence length="56" mass="6389">MRNSQKQQCSHQGPSILLHVNMLEVFYKGKACILSTHKTSISTYKRPATLLIQDPF</sequence>
<name>A0A2P2R2U7_RHIMU</name>
<evidence type="ECO:0000313" key="1">
    <source>
        <dbReference type="EMBL" id="MBX73510.1"/>
    </source>
</evidence>
<reference evidence="1" key="1">
    <citation type="submission" date="2018-02" db="EMBL/GenBank/DDBJ databases">
        <title>Rhizophora mucronata_Transcriptome.</title>
        <authorList>
            <person name="Meera S.P."/>
            <person name="Sreeshan A."/>
            <person name="Augustine A."/>
        </authorList>
    </citation>
    <scope>NUCLEOTIDE SEQUENCE</scope>
    <source>
        <tissue evidence="1">Leaf</tissue>
    </source>
</reference>
<organism evidence="1">
    <name type="scientific">Rhizophora mucronata</name>
    <name type="common">Asiatic mangrove</name>
    <dbReference type="NCBI Taxonomy" id="61149"/>
    <lineage>
        <taxon>Eukaryota</taxon>
        <taxon>Viridiplantae</taxon>
        <taxon>Streptophyta</taxon>
        <taxon>Embryophyta</taxon>
        <taxon>Tracheophyta</taxon>
        <taxon>Spermatophyta</taxon>
        <taxon>Magnoliopsida</taxon>
        <taxon>eudicotyledons</taxon>
        <taxon>Gunneridae</taxon>
        <taxon>Pentapetalae</taxon>
        <taxon>rosids</taxon>
        <taxon>fabids</taxon>
        <taxon>Malpighiales</taxon>
        <taxon>Rhizophoraceae</taxon>
        <taxon>Rhizophora</taxon>
    </lineage>
</organism>
<dbReference type="AlphaFoldDB" id="A0A2P2R2U7"/>
<protein>
    <submittedName>
        <fullName evidence="1">Uncharacterized protein</fullName>
    </submittedName>
</protein>
<dbReference type="EMBL" id="GGEC01093026">
    <property type="protein sequence ID" value="MBX73510.1"/>
    <property type="molecule type" value="Transcribed_RNA"/>
</dbReference>
<accession>A0A2P2R2U7</accession>